<evidence type="ECO:0000313" key="1">
    <source>
        <dbReference type="EMBL" id="RDX64810.1"/>
    </source>
</evidence>
<feature type="non-terminal residue" evidence="1">
    <location>
        <position position="1"/>
    </location>
</feature>
<dbReference type="OrthoDB" id="671678at2759"/>
<dbReference type="EMBL" id="QJKJ01014220">
    <property type="protein sequence ID" value="RDX64810.1"/>
    <property type="molecule type" value="Genomic_DNA"/>
</dbReference>
<dbReference type="AlphaFoldDB" id="A0A371EFI5"/>
<comment type="caution">
    <text evidence="1">The sequence shown here is derived from an EMBL/GenBank/DDBJ whole genome shotgun (WGS) entry which is preliminary data.</text>
</comment>
<accession>A0A371EFI5</accession>
<protein>
    <submittedName>
        <fullName evidence="1">Uncharacterized protein</fullName>
    </submittedName>
</protein>
<name>A0A371EFI5_MUCPR</name>
<proteinExistence type="predicted"/>
<organism evidence="1 2">
    <name type="scientific">Mucuna pruriens</name>
    <name type="common">Velvet bean</name>
    <name type="synonym">Dolichos pruriens</name>
    <dbReference type="NCBI Taxonomy" id="157652"/>
    <lineage>
        <taxon>Eukaryota</taxon>
        <taxon>Viridiplantae</taxon>
        <taxon>Streptophyta</taxon>
        <taxon>Embryophyta</taxon>
        <taxon>Tracheophyta</taxon>
        <taxon>Spermatophyta</taxon>
        <taxon>Magnoliopsida</taxon>
        <taxon>eudicotyledons</taxon>
        <taxon>Gunneridae</taxon>
        <taxon>Pentapetalae</taxon>
        <taxon>rosids</taxon>
        <taxon>fabids</taxon>
        <taxon>Fabales</taxon>
        <taxon>Fabaceae</taxon>
        <taxon>Papilionoideae</taxon>
        <taxon>50 kb inversion clade</taxon>
        <taxon>NPAAA clade</taxon>
        <taxon>indigoferoid/millettioid clade</taxon>
        <taxon>Phaseoleae</taxon>
        <taxon>Mucuna</taxon>
    </lineage>
</organism>
<sequence length="100" mass="11249">MANKYAMAHCSPDERVCHSTKEGEEDFIYMYQTVMKDLGVTLPFDTYEASVLWTLGKAGWVSLSPIPKASLFNAYLTSYKGFKNRFVKIKIFGGTSFASN</sequence>
<keyword evidence="2" id="KW-1185">Reference proteome</keyword>
<dbReference type="Proteomes" id="UP000257109">
    <property type="component" value="Unassembled WGS sequence"/>
</dbReference>
<gene>
    <name evidence="1" type="ORF">CR513_56593</name>
</gene>
<evidence type="ECO:0000313" key="2">
    <source>
        <dbReference type="Proteomes" id="UP000257109"/>
    </source>
</evidence>
<reference evidence="1" key="1">
    <citation type="submission" date="2018-05" db="EMBL/GenBank/DDBJ databases">
        <title>Draft genome of Mucuna pruriens seed.</title>
        <authorList>
            <person name="Nnadi N.E."/>
            <person name="Vos R."/>
            <person name="Hasami M.H."/>
            <person name="Devisetty U.K."/>
            <person name="Aguiy J.C."/>
        </authorList>
    </citation>
    <scope>NUCLEOTIDE SEQUENCE [LARGE SCALE GENOMIC DNA]</scope>
    <source>
        <strain evidence="1">JCA_2017</strain>
    </source>
</reference>